<keyword evidence="10" id="KW-1185">Reference proteome</keyword>
<accession>A0AAV4LAV9</accession>
<protein>
    <recommendedName>
        <fullName evidence="2 7">L-glutamate gamma-semialdehyde dehydrogenase</fullName>
        <ecNumber evidence="2 7">1.2.1.88</ecNumber>
    </recommendedName>
</protein>
<dbReference type="RefSeq" id="WP_282198180.1">
    <property type="nucleotide sequence ID" value="NZ_BOQE01000001.1"/>
</dbReference>
<dbReference type="InterPro" id="IPR015590">
    <property type="entry name" value="Aldehyde_DH_dom"/>
</dbReference>
<evidence type="ECO:0000256" key="6">
    <source>
        <dbReference type="ARBA" id="ARBA00061617"/>
    </source>
</evidence>
<dbReference type="Gene3D" id="3.40.605.10">
    <property type="entry name" value="Aldehyde Dehydrogenase, Chain A, domain 1"/>
    <property type="match status" value="1"/>
</dbReference>
<dbReference type="NCBIfam" id="TIGR01237">
    <property type="entry name" value="D1pyr5carbox2"/>
    <property type="match status" value="1"/>
</dbReference>
<evidence type="ECO:0000256" key="1">
    <source>
        <dbReference type="ARBA" id="ARBA00004786"/>
    </source>
</evidence>
<reference evidence="9" key="1">
    <citation type="journal article" date="2023" name="Int. J. Syst. Evol. Microbiol.">
        <title>Collibacillus ludicampi gen. nov., sp. nov., a new soil bacterium of the family Alicyclobacillaceae.</title>
        <authorList>
            <person name="Jojima T."/>
            <person name="Ioku Y."/>
            <person name="Fukuta Y."/>
            <person name="Shirasaka N."/>
            <person name="Matsumura Y."/>
            <person name="Mori M."/>
        </authorList>
    </citation>
    <scope>NUCLEOTIDE SEQUENCE</scope>
    <source>
        <strain evidence="9">TP075</strain>
    </source>
</reference>
<dbReference type="InterPro" id="IPR005932">
    <property type="entry name" value="RocA"/>
</dbReference>
<dbReference type="CDD" id="cd07124">
    <property type="entry name" value="ALDH_PutA-P5CDH-RocA"/>
    <property type="match status" value="1"/>
</dbReference>
<evidence type="ECO:0000259" key="8">
    <source>
        <dbReference type="Pfam" id="PF00171"/>
    </source>
</evidence>
<dbReference type="GO" id="GO:0010133">
    <property type="term" value="P:L-proline catabolic process to L-glutamate"/>
    <property type="evidence" value="ECO:0007669"/>
    <property type="project" value="TreeGrafter"/>
</dbReference>
<sequence length="513" mass="55972">MIEFKNEPFTNFADPANRAAMEAALASVKEQLGKEYPLVIGGEKIFTEKKIKSINPGNVDQVVGLVSKADQKLAEKAMQVALETFETWKLVDPVTRAGYLFKAAAELRRRKFEFSAYLVYEVGKNWAEADADTAEAIDFMEFYGREMLRLAERQPLTPYPGEDNRLTYIPLGVGVVIPPWNFPLAIMCGMTTAALVSGNTVLLKPASTAPVIAAKFVELLESIGMPVGVVNYIPGSGSEIGDFLVEHPKTRFISFTGSRDVGLRINELAAKIQPGQIWIKRFVGELGGKDGIVVDASADLDAAAEGIVTSAFGFQGQKCSAGSRAIIHKDVYDAVVEKVIERVKALQVGPAEENYPVGPVIDQAAYEKILEYIEIGKEEGKLVAGGGKAEGNGYYIQPTVFVDVPHQARIMLEEIFGPVLAITKVDSFEEGINVFNNTEYGLTGSVYSNDREHLEYARTHMHCGNLYFNRKCTGALVGVHPFGGFNMSGTDSKAGGRDYLLLFTQAKVVSEKL</sequence>
<dbReference type="InterPro" id="IPR016163">
    <property type="entry name" value="Ald_DH_C"/>
</dbReference>
<keyword evidence="4" id="KW-0520">NAD</keyword>
<feature type="domain" description="Aldehyde dehydrogenase" evidence="8">
    <location>
        <begin position="49"/>
        <end position="509"/>
    </location>
</feature>
<dbReference type="PROSITE" id="PS00070">
    <property type="entry name" value="ALDEHYDE_DEHYDR_CYS"/>
    <property type="match status" value="1"/>
</dbReference>
<evidence type="ECO:0000313" key="10">
    <source>
        <dbReference type="Proteomes" id="UP001057291"/>
    </source>
</evidence>
<dbReference type="InterPro" id="IPR016161">
    <property type="entry name" value="Ald_DH/histidinol_DH"/>
</dbReference>
<dbReference type="FunFam" id="3.40.605.10:FF:000045">
    <property type="entry name" value="1-pyrroline-5-carboxylate dehydrogenase 1"/>
    <property type="match status" value="1"/>
</dbReference>
<evidence type="ECO:0000256" key="4">
    <source>
        <dbReference type="ARBA" id="ARBA00023027"/>
    </source>
</evidence>
<dbReference type="InterPro" id="IPR016160">
    <property type="entry name" value="Ald_DH_CS_CYS"/>
</dbReference>
<comment type="caution">
    <text evidence="9">The sequence shown here is derived from an EMBL/GenBank/DDBJ whole genome shotgun (WGS) entry which is preliminary data.</text>
</comment>
<dbReference type="EMBL" id="BOQE01000001">
    <property type="protein sequence ID" value="GIM44931.1"/>
    <property type="molecule type" value="Genomic_DNA"/>
</dbReference>
<dbReference type="InterPro" id="IPR016162">
    <property type="entry name" value="Ald_DH_N"/>
</dbReference>
<evidence type="ECO:0000313" key="9">
    <source>
        <dbReference type="EMBL" id="GIM44931.1"/>
    </source>
</evidence>
<proteinExistence type="inferred from homology"/>
<dbReference type="FunFam" id="3.40.309.10:FF:000005">
    <property type="entry name" value="1-pyrroline-5-carboxylate dehydrogenase 1"/>
    <property type="match status" value="1"/>
</dbReference>
<dbReference type="PANTHER" id="PTHR42862:SF1">
    <property type="entry name" value="DELTA-1-PYRROLINE-5-CARBOXYLATE DEHYDROGENASE 2, ISOFORM A-RELATED"/>
    <property type="match status" value="1"/>
</dbReference>
<evidence type="ECO:0000256" key="3">
    <source>
        <dbReference type="ARBA" id="ARBA00023002"/>
    </source>
</evidence>
<dbReference type="GO" id="GO:0003842">
    <property type="term" value="F:L-glutamate gamma-semialdehyde dehydrogenase activity"/>
    <property type="evidence" value="ECO:0007669"/>
    <property type="project" value="UniProtKB-UniRule"/>
</dbReference>
<evidence type="ECO:0000256" key="2">
    <source>
        <dbReference type="ARBA" id="ARBA00012884"/>
    </source>
</evidence>
<evidence type="ECO:0000256" key="5">
    <source>
        <dbReference type="ARBA" id="ARBA00048142"/>
    </source>
</evidence>
<dbReference type="SUPFAM" id="SSF53720">
    <property type="entry name" value="ALDH-like"/>
    <property type="match status" value="1"/>
</dbReference>
<evidence type="ECO:0000256" key="7">
    <source>
        <dbReference type="NCBIfam" id="TIGR01237"/>
    </source>
</evidence>
<dbReference type="AlphaFoldDB" id="A0AAV4LAV9"/>
<dbReference type="GO" id="GO:0009898">
    <property type="term" value="C:cytoplasmic side of plasma membrane"/>
    <property type="evidence" value="ECO:0007669"/>
    <property type="project" value="TreeGrafter"/>
</dbReference>
<dbReference type="InterPro" id="IPR050485">
    <property type="entry name" value="Proline_metab_enzyme"/>
</dbReference>
<name>A0AAV4LAV9_9BACL</name>
<organism evidence="9 10">
    <name type="scientific">Collibacillus ludicampi</name>
    <dbReference type="NCBI Taxonomy" id="2771369"/>
    <lineage>
        <taxon>Bacteria</taxon>
        <taxon>Bacillati</taxon>
        <taxon>Bacillota</taxon>
        <taxon>Bacilli</taxon>
        <taxon>Bacillales</taxon>
        <taxon>Alicyclobacillaceae</taxon>
        <taxon>Collibacillus</taxon>
    </lineage>
</organism>
<comment type="catalytic activity">
    <reaction evidence="5">
        <text>L-glutamate 5-semialdehyde + NAD(+) + H2O = L-glutamate + NADH + 2 H(+)</text>
        <dbReference type="Rhea" id="RHEA:30235"/>
        <dbReference type="ChEBI" id="CHEBI:15377"/>
        <dbReference type="ChEBI" id="CHEBI:15378"/>
        <dbReference type="ChEBI" id="CHEBI:29985"/>
        <dbReference type="ChEBI" id="CHEBI:57540"/>
        <dbReference type="ChEBI" id="CHEBI:57945"/>
        <dbReference type="ChEBI" id="CHEBI:58066"/>
        <dbReference type="EC" id="1.2.1.88"/>
    </reaction>
</comment>
<comment type="similarity">
    <text evidence="6">Belongs to the aldehyde dehydrogenase family. RocA subfamily.</text>
</comment>
<gene>
    <name evidence="9" type="primary">rocA_1</name>
    <name evidence="9" type="ORF">DNHGIG_04800</name>
</gene>
<dbReference type="NCBIfam" id="NF002852">
    <property type="entry name" value="PRK03137.1"/>
    <property type="match status" value="1"/>
</dbReference>
<dbReference type="Pfam" id="PF00171">
    <property type="entry name" value="Aldedh"/>
    <property type="match status" value="1"/>
</dbReference>
<dbReference type="EC" id="1.2.1.88" evidence="2 7"/>
<comment type="pathway">
    <text evidence="1">Amino-acid degradation; L-proline degradation into L-glutamate; L-glutamate from L-proline: step 2/2.</text>
</comment>
<dbReference type="GO" id="GO:0004657">
    <property type="term" value="F:proline dehydrogenase activity"/>
    <property type="evidence" value="ECO:0007669"/>
    <property type="project" value="UniProtKB-ARBA"/>
</dbReference>
<keyword evidence="3" id="KW-0560">Oxidoreductase</keyword>
<dbReference type="PANTHER" id="PTHR42862">
    <property type="entry name" value="DELTA-1-PYRROLINE-5-CARBOXYLATE DEHYDROGENASE 1, ISOFORM A-RELATED"/>
    <property type="match status" value="1"/>
</dbReference>
<dbReference type="Proteomes" id="UP001057291">
    <property type="component" value="Unassembled WGS sequence"/>
</dbReference>
<dbReference type="Gene3D" id="3.40.309.10">
    <property type="entry name" value="Aldehyde Dehydrogenase, Chain A, domain 2"/>
    <property type="match status" value="1"/>
</dbReference>